<dbReference type="GO" id="GO:0005737">
    <property type="term" value="C:cytoplasm"/>
    <property type="evidence" value="ECO:0007669"/>
    <property type="project" value="TreeGrafter"/>
</dbReference>
<feature type="domain" description="Macro" evidence="7">
    <location>
        <begin position="615"/>
        <end position="787"/>
    </location>
</feature>
<dbReference type="GO" id="GO:0010629">
    <property type="term" value="P:negative regulation of gene expression"/>
    <property type="evidence" value="ECO:0007669"/>
    <property type="project" value="TreeGrafter"/>
</dbReference>
<dbReference type="AlphaFoldDB" id="A0A813M5M0"/>
<evidence type="ECO:0000313" key="9">
    <source>
        <dbReference type="Proteomes" id="UP000663860"/>
    </source>
</evidence>
<dbReference type="InterPro" id="IPR043472">
    <property type="entry name" value="Macro_dom-like"/>
</dbReference>
<dbReference type="PROSITE" id="PS51154">
    <property type="entry name" value="MACRO"/>
    <property type="match status" value="1"/>
</dbReference>
<comment type="subcellular location">
    <subcellularLocation>
        <location evidence="1">Nucleus</location>
    </subcellularLocation>
</comment>
<evidence type="ECO:0000259" key="7">
    <source>
        <dbReference type="PROSITE" id="PS51154"/>
    </source>
</evidence>
<name>A0A813M5M0_9BILA</name>
<dbReference type="Gene3D" id="3.40.220.10">
    <property type="entry name" value="Leucine Aminopeptidase, subunit E, domain 1"/>
    <property type="match status" value="1"/>
</dbReference>
<comment type="caution">
    <text evidence="8">The sequence shown here is derived from an EMBL/GenBank/DDBJ whole genome shotgun (WGS) entry which is preliminary data.</text>
</comment>
<keyword evidence="2" id="KW-0328">Glycosyltransferase</keyword>
<dbReference type="EMBL" id="CAJNOE010000001">
    <property type="protein sequence ID" value="CAF0711737.1"/>
    <property type="molecule type" value="Genomic_DNA"/>
</dbReference>
<sequence>MVPEIFEQILNLFDNCHSHGKPLQLSIDHDLVKILPLPHKLIRDYLTDQPIHAICWLSEDKNTLYFKNNLCLCSTDQNQGDSCHSLKCEQLHICQDYILNNNCSQFQSLGKCSHSHSLSTDHNEKVLNKFSLSSKDEDIFKFISRLTRLSLPSSSLPSLSSNQSKILVQSINKQHISDDLIDQWLGTHKSLLVDQKLINSFTIELIFDDDEIASMMKNIIKSDHSTTALIKENSSSSNVFTLNDLSTTPNDNRQDRDLDREVQYTTEKTSSIIDRKFSNQLKTNDINKSSSEYSIPITFGRGRGRQTFNTIPNIPLVSRESSSSSLNNQSPQNSFRNITSKLSSPNDQTSSNESFSPTGKKPIFSNRLNSKLTEQIKTKSTDNPSNSTLQRTNTNLSHSPEQTSPYDKTQSTSPLESFNRQNNRDDIHKKNYSSPTSPDEKCKPRFVLRGSLSKNIEKSPITTTTTNQTLITYKFNKPFSDEHICYLLGPTRQYIIEKDHCQILSCLPSGYCRVIRSEQGKEIEKHLNSLLPETLNFKVVKTSDDLALLICSSAGENIFEQNQTKYAIISEPAKVSLNIDIIQTSTNACTQSSPISTRHTTSSGTERNNSQQISSDGKFYINKTNSSIDVICGDISEIPVDLMICISTSNNLCSNVLRRAGSDVQSKYKESYKPPDAVLLNGGLTKAQKILFMPWETDIQQEETREIQKSLSDLVKWCINKAHSRNMKSISFPPIGTGQLGLDPAFVSEAMISAASECLHQYQIDVTFVIYSSNGMNEDDECYQVFRIYLDSLCDQTQSNKISTPTTNLNVEKQSIKRNTESKRIITLSDLQDIDQYHNLLIKSFAKLMDEKTFDLSLIESSFMDKIDLLIDICFQHNVIPRIDLSRKEITLRGDRESCLQCFFNLRQGKKIHEYSYAITVNGEKTSEEKFNSYISLKIDEAFAVVETNIRINDDSMIFSIDLNKLQVQINDKKQSAFLIRKPLNDSKIRIPSSWSSTSLMIRTVLMRKSLYESLACFQDFNKTMSISDWEIERIESIENYPLYMHFMTNRKEETKLYFHGCSYSSVQSIIHYGFHTTNTSNYGDQFRSSSNESICFTRNVLDSHLYGTRRSSDGKHYIFAVEISKNDDNNNNDFILLSNKTAYLALPTYLIVYQQRQNFN</sequence>
<dbReference type="GO" id="GO:0005634">
    <property type="term" value="C:nucleus"/>
    <property type="evidence" value="ECO:0007669"/>
    <property type="project" value="UniProtKB-SubCell"/>
</dbReference>
<dbReference type="SUPFAM" id="SSF52949">
    <property type="entry name" value="Macro domain-like"/>
    <property type="match status" value="1"/>
</dbReference>
<feature type="compositionally biased region" description="Low complexity" evidence="6">
    <location>
        <begin position="321"/>
        <end position="334"/>
    </location>
</feature>
<evidence type="ECO:0000256" key="4">
    <source>
        <dbReference type="ARBA" id="ARBA00023027"/>
    </source>
</evidence>
<feature type="compositionally biased region" description="Polar residues" evidence="6">
    <location>
        <begin position="381"/>
        <end position="421"/>
    </location>
</feature>
<dbReference type="Proteomes" id="UP000663860">
    <property type="component" value="Unassembled WGS sequence"/>
</dbReference>
<dbReference type="Pfam" id="PF01661">
    <property type="entry name" value="Macro"/>
    <property type="match status" value="1"/>
</dbReference>
<dbReference type="InterPro" id="IPR002589">
    <property type="entry name" value="Macro_dom"/>
</dbReference>
<dbReference type="GO" id="GO:0003714">
    <property type="term" value="F:transcription corepressor activity"/>
    <property type="evidence" value="ECO:0007669"/>
    <property type="project" value="TreeGrafter"/>
</dbReference>
<proteinExistence type="predicted"/>
<keyword evidence="5" id="KW-0539">Nucleus</keyword>
<reference evidence="8" key="1">
    <citation type="submission" date="2021-02" db="EMBL/GenBank/DDBJ databases">
        <authorList>
            <person name="Nowell W R."/>
        </authorList>
    </citation>
    <scope>NUCLEOTIDE SEQUENCE</scope>
</reference>
<dbReference type="InterPro" id="IPR052056">
    <property type="entry name" value="Mono-ARTD/PARP"/>
</dbReference>
<dbReference type="PANTHER" id="PTHR14453:SF67">
    <property type="entry name" value="POLY [ADP-RIBOSE] POLYMERASE"/>
    <property type="match status" value="1"/>
</dbReference>
<evidence type="ECO:0000256" key="5">
    <source>
        <dbReference type="ARBA" id="ARBA00023242"/>
    </source>
</evidence>
<keyword evidence="4" id="KW-0520">NAD</keyword>
<feature type="region of interest" description="Disordered" evidence="6">
    <location>
        <begin position="590"/>
        <end position="612"/>
    </location>
</feature>
<feature type="region of interest" description="Disordered" evidence="6">
    <location>
        <begin position="318"/>
        <end position="444"/>
    </location>
</feature>
<accession>A0A813M5M0</accession>
<organism evidence="8 9">
    <name type="scientific">Adineta steineri</name>
    <dbReference type="NCBI Taxonomy" id="433720"/>
    <lineage>
        <taxon>Eukaryota</taxon>
        <taxon>Metazoa</taxon>
        <taxon>Spiralia</taxon>
        <taxon>Gnathifera</taxon>
        <taxon>Rotifera</taxon>
        <taxon>Eurotatoria</taxon>
        <taxon>Bdelloidea</taxon>
        <taxon>Adinetida</taxon>
        <taxon>Adinetidae</taxon>
        <taxon>Adineta</taxon>
    </lineage>
</organism>
<evidence type="ECO:0000313" key="8">
    <source>
        <dbReference type="EMBL" id="CAF0711737.1"/>
    </source>
</evidence>
<evidence type="ECO:0000256" key="3">
    <source>
        <dbReference type="ARBA" id="ARBA00022679"/>
    </source>
</evidence>
<dbReference type="PANTHER" id="PTHR14453">
    <property type="entry name" value="PARP/ZINC FINGER CCCH TYPE DOMAIN CONTAINING PROTEIN"/>
    <property type="match status" value="1"/>
</dbReference>
<dbReference type="GO" id="GO:0016757">
    <property type="term" value="F:glycosyltransferase activity"/>
    <property type="evidence" value="ECO:0007669"/>
    <property type="project" value="UniProtKB-KW"/>
</dbReference>
<protein>
    <recommendedName>
        <fullName evidence="7">Macro domain-containing protein</fullName>
    </recommendedName>
</protein>
<evidence type="ECO:0000256" key="1">
    <source>
        <dbReference type="ARBA" id="ARBA00004123"/>
    </source>
</evidence>
<dbReference type="SUPFAM" id="SSF56399">
    <property type="entry name" value="ADP-ribosylation"/>
    <property type="match status" value="1"/>
</dbReference>
<evidence type="ECO:0000256" key="6">
    <source>
        <dbReference type="SAM" id="MobiDB-lite"/>
    </source>
</evidence>
<keyword evidence="3" id="KW-0808">Transferase</keyword>
<dbReference type="Gene3D" id="3.90.228.10">
    <property type="match status" value="1"/>
</dbReference>
<evidence type="ECO:0000256" key="2">
    <source>
        <dbReference type="ARBA" id="ARBA00022676"/>
    </source>
</evidence>
<feature type="compositionally biased region" description="Polar residues" evidence="6">
    <location>
        <begin position="335"/>
        <end position="357"/>
    </location>
</feature>
<gene>
    <name evidence="8" type="ORF">IZO911_LOCUS16</name>
</gene>